<reference evidence="1 2" key="1">
    <citation type="submission" date="2020-02" db="EMBL/GenBank/DDBJ databases">
        <title>Paraburkholderia simonii sp. nov. and Paraburkholderia youngii sp. nov. Brazilian and Mexican Mimosa-associated rhizobia.</title>
        <authorList>
            <person name="Mavima L."/>
            <person name="Beukes C.W."/>
            <person name="Chan W.Y."/>
            <person name="Palmer M."/>
            <person name="De Meyer S.E."/>
            <person name="James E.K."/>
            <person name="Venter S.N."/>
            <person name="Steenkamp E.T."/>
        </authorList>
    </citation>
    <scope>NUCLEOTIDE SEQUENCE [LARGE SCALE GENOMIC DNA]</scope>
    <source>
        <strain evidence="1 2">JPY169</strain>
    </source>
</reference>
<accession>A0A7Y6N2A7</accession>
<proteinExistence type="predicted"/>
<evidence type="ECO:0000313" key="2">
    <source>
        <dbReference type="Proteomes" id="UP000594380"/>
    </source>
</evidence>
<protein>
    <recommendedName>
        <fullName evidence="3">DUF1488 family protein</fullName>
    </recommendedName>
</protein>
<sequence>MSSIPLIWAAVPHNSDGVVFQIQLGRGLQRFHVSRRVLEDVFGLERKASDARQLELFYVHEQRILARASAKRSLASSATVSLQATDFGVSNDRERWERPSGIAHGLM</sequence>
<gene>
    <name evidence="1" type="ORF">G5S42_26795</name>
</gene>
<dbReference type="GeneID" id="301103958"/>
<name>A0A7Y6N2A7_9BURK</name>
<dbReference type="Proteomes" id="UP000594380">
    <property type="component" value="Unassembled WGS sequence"/>
</dbReference>
<organism evidence="1 2">
    <name type="scientific">Paraburkholderia youngii</name>
    <dbReference type="NCBI Taxonomy" id="2782701"/>
    <lineage>
        <taxon>Bacteria</taxon>
        <taxon>Pseudomonadati</taxon>
        <taxon>Pseudomonadota</taxon>
        <taxon>Betaproteobacteria</taxon>
        <taxon>Burkholderiales</taxon>
        <taxon>Burkholderiaceae</taxon>
        <taxon>Paraburkholderia</taxon>
    </lineage>
</organism>
<dbReference type="RefSeq" id="WP_176109481.1">
    <property type="nucleotide sequence ID" value="NZ_JAALDK010000001.1"/>
</dbReference>
<dbReference type="EMBL" id="JAALDK010000001">
    <property type="protein sequence ID" value="NUY03229.1"/>
    <property type="molecule type" value="Genomic_DNA"/>
</dbReference>
<dbReference type="AlphaFoldDB" id="A0A7Y6N2A7"/>
<evidence type="ECO:0008006" key="3">
    <source>
        <dbReference type="Google" id="ProtNLM"/>
    </source>
</evidence>
<evidence type="ECO:0000313" key="1">
    <source>
        <dbReference type="EMBL" id="NUY03229.1"/>
    </source>
</evidence>
<comment type="caution">
    <text evidence="1">The sequence shown here is derived from an EMBL/GenBank/DDBJ whole genome shotgun (WGS) entry which is preliminary data.</text>
</comment>